<dbReference type="Pfam" id="PF00890">
    <property type="entry name" value="FAD_binding_2"/>
    <property type="match status" value="1"/>
</dbReference>
<dbReference type="InterPro" id="IPR050315">
    <property type="entry name" value="FAD-oxidoreductase_2"/>
</dbReference>
<evidence type="ECO:0000256" key="3">
    <source>
        <dbReference type="ARBA" id="ARBA00022827"/>
    </source>
</evidence>
<dbReference type="InterPro" id="IPR003953">
    <property type="entry name" value="FAD-dep_OxRdtase_2_FAD-bd"/>
</dbReference>
<feature type="chain" id="PRO_5029015623" evidence="5">
    <location>
        <begin position="19"/>
        <end position="498"/>
    </location>
</feature>
<dbReference type="PROSITE" id="PS51257">
    <property type="entry name" value="PROKAR_LIPOPROTEIN"/>
    <property type="match status" value="1"/>
</dbReference>
<comment type="caution">
    <text evidence="7">The sequence shown here is derived from an EMBL/GenBank/DDBJ whole genome shotgun (WGS) entry which is preliminary data.</text>
</comment>
<dbReference type="GO" id="GO:0016491">
    <property type="term" value="F:oxidoreductase activity"/>
    <property type="evidence" value="ECO:0007669"/>
    <property type="project" value="UniProtKB-KW"/>
</dbReference>
<accession>A0A7C9P5Q4</accession>
<dbReference type="AlphaFoldDB" id="A0A7C9P5Q4"/>
<keyword evidence="2" id="KW-0285">Flavoprotein</keyword>
<dbReference type="EMBL" id="QWKH01000058">
    <property type="protein sequence ID" value="NBI34951.1"/>
    <property type="molecule type" value="Genomic_DNA"/>
</dbReference>
<sequence>MKMDRRQFCALGTAGAFAAIAGGMLGCSSGEKTPAADDKAADAAASTQADAASAKAAAMAMGDADVNFAQEVDILIVGAGISGMFAAIDPAAAGKNVLICEQNGTFGGDAIYSAACQMCSTAKLTQEERPEKYSTPEEIREKFAPYYEEGDPALDFTVLLQTWSGKFIDRMHYDWGYEFQPLRESPYHQAFFPKDGLCTMNSEFQLINQKLEEAGAKYSFETTFKTLITDENGEICGARFTKKDGSIFDVKAKAVVLAAGGYVSNQEWMTRYAPEYADLGNIVSGRKGDAIAAGLAAGGQLWKMGPTSNLNPRYEAGHMLGTFYPIICVLPNGKRFYCETAVHNAATGAIAAGYHEWYTIWDNVAQNGQDQELLKHAGEAIQSADSVDELAEKMGLHIETVQGIFDNWHDICEAQEDAEFGRTLFLQELQPPFYFIRNVPVRYKSLGGLKVDEQMHVLDANDQPIKNLYAAGCTAGTEDIVPAAASGLIVAETLVAEV</sequence>
<proteinExistence type="predicted"/>
<dbReference type="SUPFAM" id="SSF56425">
    <property type="entry name" value="Succinate dehydrogenase/fumarate reductase flavoprotein, catalytic domain"/>
    <property type="match status" value="1"/>
</dbReference>
<dbReference type="InterPro" id="IPR027477">
    <property type="entry name" value="Succ_DH/fumarate_Rdtase_cat_sf"/>
</dbReference>
<feature type="signal peptide" evidence="5">
    <location>
        <begin position="1"/>
        <end position="18"/>
    </location>
</feature>
<gene>
    <name evidence="7" type="ORF">D1639_07905</name>
</gene>
<name>A0A7C9P5Q4_9BACT</name>
<dbReference type="PANTHER" id="PTHR43400">
    <property type="entry name" value="FUMARATE REDUCTASE"/>
    <property type="match status" value="1"/>
</dbReference>
<dbReference type="Gene3D" id="3.50.50.60">
    <property type="entry name" value="FAD/NAD(P)-binding domain"/>
    <property type="match status" value="1"/>
</dbReference>
<evidence type="ECO:0000256" key="5">
    <source>
        <dbReference type="SAM" id="SignalP"/>
    </source>
</evidence>
<keyword evidence="3" id="KW-0274">FAD</keyword>
<reference evidence="7" key="1">
    <citation type="submission" date="2018-08" db="EMBL/GenBank/DDBJ databases">
        <title>Murine metabolic-syndrome-specific gut microbial biobank.</title>
        <authorList>
            <person name="Liu C."/>
        </authorList>
    </citation>
    <scope>NUCLEOTIDE SEQUENCE [LARGE SCALE GENOMIC DNA]</scope>
    <source>
        <strain evidence="7">Z82</strain>
    </source>
</reference>
<evidence type="ECO:0000313" key="7">
    <source>
        <dbReference type="EMBL" id="NBI34951.1"/>
    </source>
</evidence>
<comment type="cofactor">
    <cofactor evidence="1">
        <name>FAD</name>
        <dbReference type="ChEBI" id="CHEBI:57692"/>
    </cofactor>
</comment>
<dbReference type="InterPro" id="IPR006311">
    <property type="entry name" value="TAT_signal"/>
</dbReference>
<evidence type="ECO:0000256" key="2">
    <source>
        <dbReference type="ARBA" id="ARBA00022630"/>
    </source>
</evidence>
<organism evidence="7">
    <name type="scientific">Muribaculaceae bacterium Z82</name>
    <dbReference type="NCBI Taxonomy" id="2304548"/>
    <lineage>
        <taxon>Bacteria</taxon>
        <taxon>Pseudomonadati</taxon>
        <taxon>Bacteroidota</taxon>
        <taxon>Bacteroidia</taxon>
        <taxon>Bacteroidales</taxon>
        <taxon>Muribaculaceae</taxon>
    </lineage>
</organism>
<keyword evidence="4" id="KW-0560">Oxidoreductase</keyword>
<dbReference type="PANTHER" id="PTHR43400:SF7">
    <property type="entry name" value="FAD-DEPENDENT OXIDOREDUCTASE 2 FAD BINDING DOMAIN-CONTAINING PROTEIN"/>
    <property type="match status" value="1"/>
</dbReference>
<evidence type="ECO:0000259" key="6">
    <source>
        <dbReference type="Pfam" id="PF00890"/>
    </source>
</evidence>
<dbReference type="InterPro" id="IPR036188">
    <property type="entry name" value="FAD/NAD-bd_sf"/>
</dbReference>
<dbReference type="Gene3D" id="3.90.700.10">
    <property type="entry name" value="Succinate dehydrogenase/fumarate reductase flavoprotein, catalytic domain"/>
    <property type="match status" value="1"/>
</dbReference>
<dbReference type="PROSITE" id="PS51318">
    <property type="entry name" value="TAT"/>
    <property type="match status" value="1"/>
</dbReference>
<keyword evidence="5" id="KW-0732">Signal</keyword>
<protein>
    <submittedName>
        <fullName evidence="7">FAD-dependent oxidoreductase</fullName>
    </submittedName>
</protein>
<evidence type="ECO:0000256" key="4">
    <source>
        <dbReference type="ARBA" id="ARBA00023002"/>
    </source>
</evidence>
<feature type="domain" description="FAD-dependent oxidoreductase 2 FAD-binding" evidence="6">
    <location>
        <begin position="73"/>
        <end position="476"/>
    </location>
</feature>
<evidence type="ECO:0000256" key="1">
    <source>
        <dbReference type="ARBA" id="ARBA00001974"/>
    </source>
</evidence>
<dbReference type="SUPFAM" id="SSF51905">
    <property type="entry name" value="FAD/NAD(P)-binding domain"/>
    <property type="match status" value="1"/>
</dbReference>